<dbReference type="GO" id="GO:0003676">
    <property type="term" value="F:nucleic acid binding"/>
    <property type="evidence" value="ECO:0007669"/>
    <property type="project" value="InterPro"/>
</dbReference>
<proteinExistence type="predicted"/>
<comment type="caution">
    <text evidence="4">The sequence shown here is derived from an EMBL/GenBank/DDBJ whole genome shotgun (WGS) entry which is preliminary data.</text>
</comment>
<dbReference type="PROSITE" id="PS50158">
    <property type="entry name" value="ZF_CCHC"/>
    <property type="match status" value="1"/>
</dbReference>
<name>W4LK79_9BACT</name>
<dbReference type="SUPFAM" id="SSF57756">
    <property type="entry name" value="Retrovirus zinc finger-like domains"/>
    <property type="match status" value="1"/>
</dbReference>
<dbReference type="HOGENOM" id="CLU_812996_0_0_7"/>
<evidence type="ECO:0000313" key="4">
    <source>
        <dbReference type="EMBL" id="ETW97761.1"/>
    </source>
</evidence>
<protein>
    <recommendedName>
        <fullName evidence="3">CCHC-type domain-containing protein</fullName>
    </recommendedName>
</protein>
<dbReference type="Gene3D" id="4.10.60.10">
    <property type="entry name" value="Zinc finger, CCHC-type"/>
    <property type="match status" value="1"/>
</dbReference>
<gene>
    <name evidence="4" type="ORF">ETSY2_43995</name>
</gene>
<feature type="domain" description="CCHC-type" evidence="3">
    <location>
        <begin position="197"/>
        <end position="212"/>
    </location>
</feature>
<sequence>MLAGWNDHWKLVHLTSNLRDTAMAFYRSCGSEVRNRYTLLVAAMRRRFTPIRLTAVQAQLFHNRQQQEKETVDQFAQDLQKLYNLAYAGATSEGPQAERMGRTLLANQFVTGLRPDLKRKLIGTEGSLEELVLKARFEEAKTRELVGDKSRTNAPNRSPRPVGPSSASTPPVTTSSPPASSARDNPPAGGRSGVRIKCYNCGLDGHMARNCPYPKKSRREEEARGPPPTQGLPRSGPPQKTMSALVGNENGAKTPVEHLGKRLQDLEEKLNQENTQLPEPPQNTMSALVGEEDDTMTKVEQLSKRLQDLEEKLVQKGRTQVLNSVAADQEPGGRTAFWAQV</sequence>
<evidence type="ECO:0000313" key="5">
    <source>
        <dbReference type="Proteomes" id="UP000019140"/>
    </source>
</evidence>
<feature type="region of interest" description="Disordered" evidence="2">
    <location>
        <begin position="144"/>
        <end position="193"/>
    </location>
</feature>
<dbReference type="EMBL" id="AZHX01002018">
    <property type="protein sequence ID" value="ETW97761.1"/>
    <property type="molecule type" value="Genomic_DNA"/>
</dbReference>
<dbReference type="AlphaFoldDB" id="W4LK79"/>
<accession>W4LK79</accession>
<feature type="region of interest" description="Disordered" evidence="2">
    <location>
        <begin position="209"/>
        <end position="244"/>
    </location>
</feature>
<dbReference type="InterPro" id="IPR036875">
    <property type="entry name" value="Znf_CCHC_sf"/>
</dbReference>
<dbReference type="InterPro" id="IPR001878">
    <property type="entry name" value="Znf_CCHC"/>
</dbReference>
<organism evidence="4 5">
    <name type="scientific">Candidatus Entotheonella gemina</name>
    <dbReference type="NCBI Taxonomy" id="1429439"/>
    <lineage>
        <taxon>Bacteria</taxon>
        <taxon>Pseudomonadati</taxon>
        <taxon>Nitrospinota/Tectimicrobiota group</taxon>
        <taxon>Candidatus Tectimicrobiota</taxon>
        <taxon>Candidatus Entotheonellia</taxon>
        <taxon>Candidatus Entotheonellales</taxon>
        <taxon>Candidatus Entotheonellaceae</taxon>
        <taxon>Candidatus Entotheonella</taxon>
    </lineage>
</organism>
<evidence type="ECO:0000256" key="2">
    <source>
        <dbReference type="SAM" id="MobiDB-lite"/>
    </source>
</evidence>
<dbReference type="Proteomes" id="UP000019140">
    <property type="component" value="Unassembled WGS sequence"/>
</dbReference>
<keyword evidence="5" id="KW-1185">Reference proteome</keyword>
<keyword evidence="1" id="KW-0175">Coiled coil</keyword>
<evidence type="ECO:0000256" key="1">
    <source>
        <dbReference type="SAM" id="Coils"/>
    </source>
</evidence>
<dbReference type="GO" id="GO:0008270">
    <property type="term" value="F:zinc ion binding"/>
    <property type="evidence" value="ECO:0007669"/>
    <property type="project" value="InterPro"/>
</dbReference>
<feature type="coiled-coil region" evidence="1">
    <location>
        <begin position="256"/>
        <end position="319"/>
    </location>
</feature>
<feature type="compositionally biased region" description="Low complexity" evidence="2">
    <location>
        <begin position="164"/>
        <end position="182"/>
    </location>
</feature>
<reference evidence="4 5" key="1">
    <citation type="journal article" date="2014" name="Nature">
        <title>An environmental bacterial taxon with a large and distinct metabolic repertoire.</title>
        <authorList>
            <person name="Wilson M.C."/>
            <person name="Mori T."/>
            <person name="Ruckert C."/>
            <person name="Uria A.R."/>
            <person name="Helf M.J."/>
            <person name="Takada K."/>
            <person name="Gernert C."/>
            <person name="Steffens U.A."/>
            <person name="Heycke N."/>
            <person name="Schmitt S."/>
            <person name="Rinke C."/>
            <person name="Helfrich E.J."/>
            <person name="Brachmann A.O."/>
            <person name="Gurgui C."/>
            <person name="Wakimoto T."/>
            <person name="Kracht M."/>
            <person name="Crusemann M."/>
            <person name="Hentschel U."/>
            <person name="Abe I."/>
            <person name="Matsunaga S."/>
            <person name="Kalinowski J."/>
            <person name="Takeyama H."/>
            <person name="Piel J."/>
        </authorList>
    </citation>
    <scope>NUCLEOTIDE SEQUENCE [LARGE SCALE GENOMIC DNA]</scope>
    <source>
        <strain evidence="5">TSY2</strain>
    </source>
</reference>
<evidence type="ECO:0000259" key="3">
    <source>
        <dbReference type="PROSITE" id="PS50158"/>
    </source>
</evidence>
<dbReference type="SMART" id="SM00343">
    <property type="entry name" value="ZnF_C2HC"/>
    <property type="match status" value="1"/>
</dbReference>
<dbReference type="Pfam" id="PF00098">
    <property type="entry name" value="zf-CCHC"/>
    <property type="match status" value="1"/>
</dbReference>